<keyword evidence="1" id="KW-0732">Signal</keyword>
<dbReference type="PANTHER" id="PTHR34315">
    <property type="match status" value="1"/>
</dbReference>
<evidence type="ECO:0000259" key="2">
    <source>
        <dbReference type="Pfam" id="PF00775"/>
    </source>
</evidence>
<evidence type="ECO:0000313" key="4">
    <source>
        <dbReference type="Proteomes" id="UP000277580"/>
    </source>
</evidence>
<dbReference type="Proteomes" id="UP000277580">
    <property type="component" value="Unassembled WGS sequence"/>
</dbReference>
<evidence type="ECO:0000313" key="3">
    <source>
        <dbReference type="EMBL" id="RPB12806.1"/>
    </source>
</evidence>
<dbReference type="STRING" id="1392247.A0A3N4KQQ6"/>
<feature type="chain" id="PRO_5018039107" evidence="1">
    <location>
        <begin position="22"/>
        <end position="293"/>
    </location>
</feature>
<proteinExistence type="predicted"/>
<dbReference type="SUPFAM" id="SSF49482">
    <property type="entry name" value="Aromatic compound dioxygenase"/>
    <property type="match status" value="1"/>
</dbReference>
<dbReference type="Gene3D" id="2.60.130.10">
    <property type="entry name" value="Aromatic compound dioxygenase"/>
    <property type="match status" value="1"/>
</dbReference>
<dbReference type="GO" id="GO:0008199">
    <property type="term" value="F:ferric iron binding"/>
    <property type="evidence" value="ECO:0007669"/>
    <property type="project" value="InterPro"/>
</dbReference>
<dbReference type="CDD" id="cd03457">
    <property type="entry name" value="intradiol_dioxygenase_like"/>
    <property type="match status" value="1"/>
</dbReference>
<dbReference type="InParanoid" id="A0A3N4KQQ6"/>
<dbReference type="OrthoDB" id="121380at2759"/>
<reference evidence="3 4" key="1">
    <citation type="journal article" date="2018" name="Nat. Ecol. Evol.">
        <title>Pezizomycetes genomes reveal the molecular basis of ectomycorrhizal truffle lifestyle.</title>
        <authorList>
            <person name="Murat C."/>
            <person name="Payen T."/>
            <person name="Noel B."/>
            <person name="Kuo A."/>
            <person name="Morin E."/>
            <person name="Chen J."/>
            <person name="Kohler A."/>
            <person name="Krizsan K."/>
            <person name="Balestrini R."/>
            <person name="Da Silva C."/>
            <person name="Montanini B."/>
            <person name="Hainaut M."/>
            <person name="Levati E."/>
            <person name="Barry K.W."/>
            <person name="Belfiori B."/>
            <person name="Cichocki N."/>
            <person name="Clum A."/>
            <person name="Dockter R.B."/>
            <person name="Fauchery L."/>
            <person name="Guy J."/>
            <person name="Iotti M."/>
            <person name="Le Tacon F."/>
            <person name="Lindquist E.A."/>
            <person name="Lipzen A."/>
            <person name="Malagnac F."/>
            <person name="Mello A."/>
            <person name="Molinier V."/>
            <person name="Miyauchi S."/>
            <person name="Poulain J."/>
            <person name="Riccioni C."/>
            <person name="Rubini A."/>
            <person name="Sitrit Y."/>
            <person name="Splivallo R."/>
            <person name="Traeger S."/>
            <person name="Wang M."/>
            <person name="Zifcakova L."/>
            <person name="Wipf D."/>
            <person name="Zambonelli A."/>
            <person name="Paolocci F."/>
            <person name="Nowrousian M."/>
            <person name="Ottonello S."/>
            <person name="Baldrian P."/>
            <person name="Spatafora J.W."/>
            <person name="Henrissat B."/>
            <person name="Nagy L.G."/>
            <person name="Aury J.M."/>
            <person name="Wincker P."/>
            <person name="Grigoriev I.V."/>
            <person name="Bonfante P."/>
            <person name="Martin F.M."/>
        </authorList>
    </citation>
    <scope>NUCLEOTIDE SEQUENCE [LARGE SCALE GENOMIC DNA]</scope>
    <source>
        <strain evidence="3 4">CCBAS932</strain>
    </source>
</reference>
<dbReference type="AlphaFoldDB" id="A0A3N4KQQ6"/>
<sequence length="293" mass="32230">MLFLKPTFLLLGSLFFSATLGHDETFEQLVAREKHVEAARRDLESCAHKLRARDDMNSRKMQKREAWINEFVEKRGITRRSAPFTKRQTSSAAVSCILAPEVTIGPYYLDGMPIRVDNREGEPGVEMLLEIEFVNTKTCTVIPNLYIDAWHANATGVYSGFQVEGTLGETQLRGLQPTDSDGIAHITTIFPGWYQGRAVHTHILAHYGGTVSGTKYVGGSRPHIGQIFYEQSLISSVGTVSPYTTNRNQLTTNTADGIFNQQNTGYDAIANTELIGSTIADGVIATISVGISI</sequence>
<feature type="signal peptide" evidence="1">
    <location>
        <begin position="1"/>
        <end position="21"/>
    </location>
</feature>
<protein>
    <submittedName>
        <fullName evidence="3">Aromatic compound dioxygenase</fullName>
    </submittedName>
</protein>
<accession>A0A3N4KQQ6</accession>
<keyword evidence="4" id="KW-1185">Reference proteome</keyword>
<dbReference type="GO" id="GO:0016702">
    <property type="term" value="F:oxidoreductase activity, acting on single donors with incorporation of molecular oxygen, incorporation of two atoms of oxygen"/>
    <property type="evidence" value="ECO:0007669"/>
    <property type="project" value="InterPro"/>
</dbReference>
<gene>
    <name evidence="3" type="ORF">P167DRAFT_605398</name>
</gene>
<dbReference type="EMBL" id="ML119126">
    <property type="protein sequence ID" value="RPB12806.1"/>
    <property type="molecule type" value="Genomic_DNA"/>
</dbReference>
<keyword evidence="3" id="KW-0223">Dioxygenase</keyword>
<dbReference type="InterPro" id="IPR015889">
    <property type="entry name" value="Intradiol_dOase_core"/>
</dbReference>
<name>A0A3N4KQQ6_9PEZI</name>
<feature type="domain" description="Intradiol ring-cleavage dioxygenases" evidence="2">
    <location>
        <begin position="113"/>
        <end position="198"/>
    </location>
</feature>
<dbReference type="InterPro" id="IPR000627">
    <property type="entry name" value="Intradiol_dOase_C"/>
</dbReference>
<organism evidence="3 4">
    <name type="scientific">Morchella conica CCBAS932</name>
    <dbReference type="NCBI Taxonomy" id="1392247"/>
    <lineage>
        <taxon>Eukaryota</taxon>
        <taxon>Fungi</taxon>
        <taxon>Dikarya</taxon>
        <taxon>Ascomycota</taxon>
        <taxon>Pezizomycotina</taxon>
        <taxon>Pezizomycetes</taxon>
        <taxon>Pezizales</taxon>
        <taxon>Morchellaceae</taxon>
        <taxon>Morchella</taxon>
    </lineage>
</organism>
<keyword evidence="3" id="KW-0560">Oxidoreductase</keyword>
<dbReference type="PANTHER" id="PTHR34315:SF1">
    <property type="entry name" value="INTRADIOL RING-CLEAVAGE DIOXYGENASES DOMAIN-CONTAINING PROTEIN-RELATED"/>
    <property type="match status" value="1"/>
</dbReference>
<dbReference type="Pfam" id="PF00775">
    <property type="entry name" value="Dioxygenase_C"/>
    <property type="match status" value="1"/>
</dbReference>
<evidence type="ECO:0000256" key="1">
    <source>
        <dbReference type="SAM" id="SignalP"/>
    </source>
</evidence>